<evidence type="ECO:0000313" key="2">
    <source>
        <dbReference type="EMBL" id="VDI73405.1"/>
    </source>
</evidence>
<gene>
    <name evidence="2" type="ORF">MGAL_10B010374</name>
</gene>
<accession>A0A8B6H3Z0</accession>
<evidence type="ECO:0000259" key="1">
    <source>
        <dbReference type="Pfam" id="PF20209"/>
    </source>
</evidence>
<dbReference type="OrthoDB" id="6153859at2759"/>
<sequence length="427" mass="49554">MQTFYQHSVYACSKEHYMQKGIPQEILDQTLTGTKSVSESEWVCKTCHKYIMEKKMPPTAYNNGFKYNTLPDYLHHLSPTQTEERTVALRIPFMQLKELGVGKQFGIYGNTVNVPMDPSDVISVLPRRFEDTATIHLLFKRKLEYKSSILHETVRPKVIYELVKYFIGNSPLYQEEAIQLDTSWTSENTNIINFASETDIEVIENHEKISANAKLQTLQVKDITTTALRKTNNNSYTTGQLKTSENINSLLQNDQGFTFLKTLRSSPPYYQNKQKELFAILRQLGLPTFFATFSAAETQWLDLLCILAKKEYKRDIFVEETIAMNWMQREEDRQFVKLQKHRHSKSCKKKGKRVCRFGFPIPPMAETLILEPFPADHSKTEILKKKGNYKKISIVLETLTGDEDMTFQTFLTKCKLNNQQYIDAIRS</sequence>
<comment type="caution">
    <text evidence="2">The sequence shown here is derived from an EMBL/GenBank/DDBJ whole genome shotgun (WGS) entry which is preliminary data.</text>
</comment>
<dbReference type="Pfam" id="PF20209">
    <property type="entry name" value="DUF6570"/>
    <property type="match status" value="1"/>
</dbReference>
<name>A0A8B6H3Z0_MYTGA</name>
<dbReference type="InterPro" id="IPR046700">
    <property type="entry name" value="DUF6570"/>
</dbReference>
<evidence type="ECO:0000313" key="3">
    <source>
        <dbReference type="Proteomes" id="UP000596742"/>
    </source>
</evidence>
<dbReference type="AlphaFoldDB" id="A0A8B6H3Z0"/>
<reference evidence="2" key="1">
    <citation type="submission" date="2018-11" db="EMBL/GenBank/DDBJ databases">
        <authorList>
            <person name="Alioto T."/>
            <person name="Alioto T."/>
        </authorList>
    </citation>
    <scope>NUCLEOTIDE SEQUENCE</scope>
</reference>
<feature type="domain" description="DUF6570" evidence="1">
    <location>
        <begin position="54"/>
        <end position="182"/>
    </location>
</feature>
<organism evidence="2 3">
    <name type="scientific">Mytilus galloprovincialis</name>
    <name type="common">Mediterranean mussel</name>
    <dbReference type="NCBI Taxonomy" id="29158"/>
    <lineage>
        <taxon>Eukaryota</taxon>
        <taxon>Metazoa</taxon>
        <taxon>Spiralia</taxon>
        <taxon>Lophotrochozoa</taxon>
        <taxon>Mollusca</taxon>
        <taxon>Bivalvia</taxon>
        <taxon>Autobranchia</taxon>
        <taxon>Pteriomorphia</taxon>
        <taxon>Mytilida</taxon>
        <taxon>Mytiloidea</taxon>
        <taxon>Mytilidae</taxon>
        <taxon>Mytilinae</taxon>
        <taxon>Mytilus</taxon>
    </lineage>
</organism>
<proteinExistence type="predicted"/>
<dbReference type="Proteomes" id="UP000596742">
    <property type="component" value="Unassembled WGS sequence"/>
</dbReference>
<protein>
    <recommendedName>
        <fullName evidence="1">DUF6570 domain-containing protein</fullName>
    </recommendedName>
</protein>
<keyword evidence="3" id="KW-1185">Reference proteome</keyword>
<dbReference type="EMBL" id="UYJE01009428">
    <property type="protein sequence ID" value="VDI73405.1"/>
    <property type="molecule type" value="Genomic_DNA"/>
</dbReference>